<dbReference type="PANTHER" id="PTHR42792">
    <property type="entry name" value="FLAGELLIN"/>
    <property type="match status" value="1"/>
</dbReference>
<evidence type="ECO:0000313" key="8">
    <source>
        <dbReference type="Proteomes" id="UP001501510"/>
    </source>
</evidence>
<feature type="domain" description="Flagellin N-terminal" evidence="5">
    <location>
        <begin position="3"/>
        <end position="138"/>
    </location>
</feature>
<dbReference type="Gene3D" id="6.10.10.10">
    <property type="entry name" value="Flagellar export chaperone, C-terminal domain"/>
    <property type="match status" value="1"/>
</dbReference>
<dbReference type="InterPro" id="IPR001492">
    <property type="entry name" value="Flagellin"/>
</dbReference>
<keyword evidence="4" id="KW-0964">Secreted</keyword>
<dbReference type="InterPro" id="IPR042187">
    <property type="entry name" value="Flagellin_C_sub2"/>
</dbReference>
<feature type="domain" description="Flagellin C-terminal" evidence="6">
    <location>
        <begin position="590"/>
        <end position="675"/>
    </location>
</feature>
<evidence type="ECO:0000256" key="4">
    <source>
        <dbReference type="RuleBase" id="RU362073"/>
    </source>
</evidence>
<comment type="caution">
    <text evidence="7">The sequence shown here is derived from an EMBL/GenBank/DDBJ whole genome shotgun (WGS) entry which is preliminary data.</text>
</comment>
<accession>A0ABN1JTP7</accession>
<comment type="similarity">
    <text evidence="1 4">Belongs to the bacterial flagellin family.</text>
</comment>
<protein>
    <recommendedName>
        <fullName evidence="2 4">Flagellin</fullName>
    </recommendedName>
</protein>
<dbReference type="Proteomes" id="UP001501510">
    <property type="component" value="Unassembled WGS sequence"/>
</dbReference>
<comment type="function">
    <text evidence="4">Flagellin is the subunit protein which polymerizes to form the filaments of bacterial flagella.</text>
</comment>
<comment type="subcellular location">
    <subcellularLocation>
        <location evidence="4">Secreted</location>
    </subcellularLocation>
    <subcellularLocation>
        <location evidence="4">Bacterial flagellum</location>
    </subcellularLocation>
</comment>
<evidence type="ECO:0000259" key="5">
    <source>
        <dbReference type="Pfam" id="PF00669"/>
    </source>
</evidence>
<dbReference type="Gene3D" id="1.20.1330.10">
    <property type="entry name" value="f41 fragment of flagellin, N-terminal domain"/>
    <property type="match status" value="2"/>
</dbReference>
<sequence>MIINHNMNAMNAHRNMMGNVRSAGKSMEKLSSGLRINRAGDDAAGLAISEKMRAQVRGLDQASRNAQDGISMIQTAEGALNETHSILQRMRELATQAANDTNNTDDRQQIQKEINQLTSEINRIGNTTEFNTQKMLDGGEAAGKADATKGGDAEQKMQAVVTGSKLDAAALKALTSETKIKIGGTEVKVAGTPGTGYTNINDLKAAVEKGIKDAKVEGVTVGVKDGALTLTAEKDIKIEGADVAKLGLKAETTKAEAVKSEKAGEEAKAASKAFGDLTITAKEAGKAGNDIKVEFKASTGATAVTAAVKDGVITITGKTADLTNDNIKAAIEGNDDAKKLVSVEVATGKGSETQTAASGVALEGGADKSEAEGFTATLQIGANKGQAFKMEIADMRSEALGISQKTSGAAEAGDAGEAKGEAAKAAEKDFTIDGKTVTVTAGAENGEKGNNIEIEFAKANGTTKAAWAGNKLTITLSDNTTNENTDAKINAAIQAATGTVPSGLDASKINVSGLDATATGADLSGVGVTMPAAAKLAGGADAKAAEKADGAEETTGAVFTKTGAVTNGTDDENVESALDVTSHKNATNAIDVLNTAINTVSTERSKLGAYQNRLEHTINNLGTSSENLQAAESRIRDVDMASEMMTFSKNNILQQAAQAMLAQANQQPQGVLQLLR</sequence>
<gene>
    <name evidence="7" type="ORF">GCM10008906_34230</name>
</gene>
<dbReference type="InterPro" id="IPR046358">
    <property type="entry name" value="Flagellin_C"/>
</dbReference>
<dbReference type="RefSeq" id="WP_343763635.1">
    <property type="nucleotide sequence ID" value="NZ_BAAACG010000019.1"/>
</dbReference>
<evidence type="ECO:0000256" key="2">
    <source>
        <dbReference type="ARBA" id="ARBA00020110"/>
    </source>
</evidence>
<dbReference type="SUPFAM" id="SSF64518">
    <property type="entry name" value="Phase 1 flagellin"/>
    <property type="match status" value="2"/>
</dbReference>
<keyword evidence="8" id="KW-1185">Reference proteome</keyword>
<dbReference type="Pfam" id="PF00700">
    <property type="entry name" value="Flagellin_C"/>
    <property type="match status" value="1"/>
</dbReference>
<dbReference type="EMBL" id="BAAACG010000019">
    <property type="protein sequence ID" value="GAA0746517.1"/>
    <property type="molecule type" value="Genomic_DNA"/>
</dbReference>
<dbReference type="Gene3D" id="3.30.70.2120">
    <property type="match status" value="1"/>
</dbReference>
<dbReference type="Pfam" id="PF00669">
    <property type="entry name" value="Flagellin_N"/>
    <property type="match status" value="1"/>
</dbReference>
<organism evidence="7 8">
    <name type="scientific">Clostridium oceanicum</name>
    <dbReference type="NCBI Taxonomy" id="1543"/>
    <lineage>
        <taxon>Bacteria</taxon>
        <taxon>Bacillati</taxon>
        <taxon>Bacillota</taxon>
        <taxon>Clostridia</taxon>
        <taxon>Eubacteriales</taxon>
        <taxon>Clostridiaceae</taxon>
        <taxon>Clostridium</taxon>
    </lineage>
</organism>
<evidence type="ECO:0000256" key="1">
    <source>
        <dbReference type="ARBA" id="ARBA00005709"/>
    </source>
</evidence>
<evidence type="ECO:0000313" key="7">
    <source>
        <dbReference type="EMBL" id="GAA0746517.1"/>
    </source>
</evidence>
<dbReference type="InterPro" id="IPR001029">
    <property type="entry name" value="Flagellin_N"/>
</dbReference>
<evidence type="ECO:0000256" key="3">
    <source>
        <dbReference type="ARBA" id="ARBA00023143"/>
    </source>
</evidence>
<keyword evidence="3 4" id="KW-0975">Bacterial flagellum</keyword>
<dbReference type="PRINTS" id="PR00207">
    <property type="entry name" value="FLAGELLIN"/>
</dbReference>
<proteinExistence type="inferred from homology"/>
<evidence type="ECO:0000259" key="6">
    <source>
        <dbReference type="Pfam" id="PF00700"/>
    </source>
</evidence>
<reference evidence="7 8" key="1">
    <citation type="journal article" date="2019" name="Int. J. Syst. Evol. Microbiol.">
        <title>The Global Catalogue of Microorganisms (GCM) 10K type strain sequencing project: providing services to taxonomists for standard genome sequencing and annotation.</title>
        <authorList>
            <consortium name="The Broad Institute Genomics Platform"/>
            <consortium name="The Broad Institute Genome Sequencing Center for Infectious Disease"/>
            <person name="Wu L."/>
            <person name="Ma J."/>
        </authorList>
    </citation>
    <scope>NUCLEOTIDE SEQUENCE [LARGE SCALE GENOMIC DNA]</scope>
    <source>
        <strain evidence="7 8">JCM 1407</strain>
    </source>
</reference>
<dbReference type="PANTHER" id="PTHR42792:SF2">
    <property type="entry name" value="FLAGELLIN"/>
    <property type="match status" value="1"/>
</dbReference>
<name>A0ABN1JTP7_9CLOT</name>